<evidence type="ECO:0000256" key="1">
    <source>
        <dbReference type="ARBA" id="ARBA00008056"/>
    </source>
</evidence>
<name>A0A6A1V9V7_9ROSI</name>
<keyword evidence="5" id="KW-0560">Oxidoreductase</keyword>
<dbReference type="InterPro" id="IPR050295">
    <property type="entry name" value="Plant_2OG-oxidoreductases"/>
</dbReference>
<evidence type="ECO:0000256" key="4">
    <source>
        <dbReference type="ARBA" id="ARBA00023004"/>
    </source>
</evidence>
<dbReference type="PANTHER" id="PTHR47991">
    <property type="entry name" value="OXOGLUTARATE/IRON-DEPENDENT DIOXYGENASE"/>
    <property type="match status" value="1"/>
</dbReference>
<keyword evidence="2 5" id="KW-0479">Metal-binding</keyword>
<keyword evidence="8" id="KW-1185">Reference proteome</keyword>
<keyword evidence="7" id="KW-0808">Transferase</keyword>
<dbReference type="GO" id="GO:0016491">
    <property type="term" value="F:oxidoreductase activity"/>
    <property type="evidence" value="ECO:0007669"/>
    <property type="project" value="UniProtKB-KW"/>
</dbReference>
<dbReference type="InterPro" id="IPR026992">
    <property type="entry name" value="DIOX_N"/>
</dbReference>
<dbReference type="PROSITE" id="PS51471">
    <property type="entry name" value="FE2OG_OXY"/>
    <property type="match status" value="1"/>
</dbReference>
<dbReference type="InterPro" id="IPR005123">
    <property type="entry name" value="Oxoglu/Fe-dep_dioxygenase_dom"/>
</dbReference>
<dbReference type="EMBL" id="RXIC02000024">
    <property type="protein sequence ID" value="KAB1208946.1"/>
    <property type="molecule type" value="Genomic_DNA"/>
</dbReference>
<dbReference type="Pfam" id="PF03171">
    <property type="entry name" value="2OG-FeII_Oxy"/>
    <property type="match status" value="1"/>
</dbReference>
<evidence type="ECO:0000256" key="3">
    <source>
        <dbReference type="ARBA" id="ARBA00022896"/>
    </source>
</evidence>
<keyword evidence="4 5" id="KW-0408">Iron</keyword>
<dbReference type="OrthoDB" id="288590at2759"/>
<evidence type="ECO:0000313" key="8">
    <source>
        <dbReference type="Proteomes" id="UP000516437"/>
    </source>
</evidence>
<keyword evidence="7" id="KW-0489">Methyltransferase</keyword>
<dbReference type="Proteomes" id="UP000516437">
    <property type="component" value="Chromosome 6"/>
</dbReference>
<protein>
    <submittedName>
        <fullName evidence="7">Codeine O-demethylase</fullName>
    </submittedName>
</protein>
<dbReference type="GO" id="GO:0031418">
    <property type="term" value="F:L-ascorbic acid binding"/>
    <property type="evidence" value="ECO:0007669"/>
    <property type="project" value="UniProtKB-KW"/>
</dbReference>
<dbReference type="AlphaFoldDB" id="A0A6A1V9V7"/>
<dbReference type="InterPro" id="IPR027443">
    <property type="entry name" value="IPNS-like_sf"/>
</dbReference>
<gene>
    <name evidence="7" type="ORF">CJ030_MR6G001695</name>
</gene>
<accession>A0A6A1V9V7</accession>
<dbReference type="Gene3D" id="2.60.120.330">
    <property type="entry name" value="B-lactam Antibiotic, Isopenicillin N Synthase, Chain"/>
    <property type="match status" value="1"/>
</dbReference>
<dbReference type="InterPro" id="IPR044861">
    <property type="entry name" value="IPNS-like_FE2OG_OXY"/>
</dbReference>
<evidence type="ECO:0000256" key="2">
    <source>
        <dbReference type="ARBA" id="ARBA00022723"/>
    </source>
</evidence>
<evidence type="ECO:0000256" key="5">
    <source>
        <dbReference type="RuleBase" id="RU003682"/>
    </source>
</evidence>
<feature type="domain" description="Fe2OG dioxygenase" evidence="6">
    <location>
        <begin position="196"/>
        <end position="296"/>
    </location>
</feature>
<dbReference type="GO" id="GO:0046872">
    <property type="term" value="F:metal ion binding"/>
    <property type="evidence" value="ECO:0007669"/>
    <property type="project" value="UniProtKB-KW"/>
</dbReference>
<evidence type="ECO:0000313" key="7">
    <source>
        <dbReference type="EMBL" id="KAB1208946.1"/>
    </source>
</evidence>
<evidence type="ECO:0000259" key="6">
    <source>
        <dbReference type="PROSITE" id="PS51471"/>
    </source>
</evidence>
<dbReference type="SUPFAM" id="SSF51197">
    <property type="entry name" value="Clavaminate synthase-like"/>
    <property type="match status" value="1"/>
</dbReference>
<comment type="similarity">
    <text evidence="1 5">Belongs to the iron/ascorbate-dependent oxidoreductase family.</text>
</comment>
<reference evidence="7 8" key="1">
    <citation type="journal article" date="2019" name="Plant Biotechnol. J.">
        <title>The red bayberry genome and genetic basis of sex determination.</title>
        <authorList>
            <person name="Jia H.M."/>
            <person name="Jia H.J."/>
            <person name="Cai Q.L."/>
            <person name="Wang Y."/>
            <person name="Zhao H.B."/>
            <person name="Yang W.F."/>
            <person name="Wang G.Y."/>
            <person name="Li Y.H."/>
            <person name="Zhan D.L."/>
            <person name="Shen Y.T."/>
            <person name="Niu Q.F."/>
            <person name="Chang L."/>
            <person name="Qiu J."/>
            <person name="Zhao L."/>
            <person name="Xie H.B."/>
            <person name="Fu W.Y."/>
            <person name="Jin J."/>
            <person name="Li X.W."/>
            <person name="Jiao Y."/>
            <person name="Zhou C.C."/>
            <person name="Tu T."/>
            <person name="Chai C.Y."/>
            <person name="Gao J.L."/>
            <person name="Fan L.J."/>
            <person name="van de Weg E."/>
            <person name="Wang J.Y."/>
            <person name="Gao Z.S."/>
        </authorList>
    </citation>
    <scope>NUCLEOTIDE SEQUENCE [LARGE SCALE GENOMIC DNA]</scope>
    <source>
        <tissue evidence="7">Leaves</tissue>
    </source>
</reference>
<sequence length="382" mass="43367">MAQLPSAELFKQSKTVQDMSVNGDQPPQEYIVRDCGFGSIESSPALGSIPVIDISSFSPSSSLDPKEVEKELAKLRSALSSGGCFQVREVAKQFFALPVEEKQKYSRAANESEGYGNDVIVSEKQVLDWSYRLTLRVFPEERRRLHLWPENPSDFGEILHEYAVRMKAMMDVLFKAMARSLNLEEGSFSNQFGDHPLMQTRFNFYPPCSRPDLVLGVKPHTDRSGITVLLQDGEVEGLQILIDDRWVRVPVIPHAFLVNLGDQMQIMSNGIFKSPMHRVVTNTEKMRISVAAFSEPQPEKEIGPVESLIDEKRPRLYRNVNNYGAINYECFQKGKIALETIMWINGYMQESHAHTNPHSLRISVAVFYQTDKEIARLDPRPD</sequence>
<organism evidence="7 8">
    <name type="scientific">Morella rubra</name>
    <name type="common">Chinese bayberry</name>
    <dbReference type="NCBI Taxonomy" id="262757"/>
    <lineage>
        <taxon>Eukaryota</taxon>
        <taxon>Viridiplantae</taxon>
        <taxon>Streptophyta</taxon>
        <taxon>Embryophyta</taxon>
        <taxon>Tracheophyta</taxon>
        <taxon>Spermatophyta</taxon>
        <taxon>Magnoliopsida</taxon>
        <taxon>eudicotyledons</taxon>
        <taxon>Gunneridae</taxon>
        <taxon>Pentapetalae</taxon>
        <taxon>rosids</taxon>
        <taxon>fabids</taxon>
        <taxon>Fagales</taxon>
        <taxon>Myricaceae</taxon>
        <taxon>Morella</taxon>
    </lineage>
</organism>
<proteinExistence type="inferred from homology"/>
<dbReference type="GO" id="GO:0008168">
    <property type="term" value="F:methyltransferase activity"/>
    <property type="evidence" value="ECO:0007669"/>
    <property type="project" value="UniProtKB-KW"/>
</dbReference>
<dbReference type="GO" id="GO:0032259">
    <property type="term" value="P:methylation"/>
    <property type="evidence" value="ECO:0007669"/>
    <property type="project" value="UniProtKB-KW"/>
</dbReference>
<dbReference type="Pfam" id="PF14226">
    <property type="entry name" value="DIOX_N"/>
    <property type="match status" value="1"/>
</dbReference>
<keyword evidence="3" id="KW-0847">Vitamin C</keyword>
<dbReference type="FunFam" id="2.60.120.330:FF:000018">
    <property type="entry name" value="2-oxoglutarate (2OG) and Fe(II)-dependent oxygenase superfamily protein"/>
    <property type="match status" value="1"/>
</dbReference>
<comment type="caution">
    <text evidence="7">The sequence shown here is derived from an EMBL/GenBank/DDBJ whole genome shotgun (WGS) entry which is preliminary data.</text>
</comment>